<evidence type="ECO:0000313" key="2">
    <source>
        <dbReference type="EMBL" id="ODQ79596.1"/>
    </source>
</evidence>
<dbReference type="Proteomes" id="UP000094336">
    <property type="component" value="Unassembled WGS sequence"/>
</dbReference>
<keyword evidence="3" id="KW-1185">Reference proteome</keyword>
<dbReference type="PANTHER" id="PTHR39398:SF1">
    <property type="entry name" value="CSN8_PSMD8_EIF3K DOMAIN-CONTAINING PROTEIN"/>
    <property type="match status" value="1"/>
</dbReference>
<dbReference type="PANTHER" id="PTHR39398">
    <property type="entry name" value="YALI0F14311P"/>
    <property type="match status" value="1"/>
</dbReference>
<proteinExistence type="predicted"/>
<dbReference type="EMBL" id="KV454432">
    <property type="protein sequence ID" value="ODQ79596.1"/>
    <property type="molecule type" value="Genomic_DNA"/>
</dbReference>
<protein>
    <submittedName>
        <fullName evidence="2">Uncharacterized protein</fullName>
    </submittedName>
</protein>
<evidence type="ECO:0000313" key="3">
    <source>
        <dbReference type="Proteomes" id="UP000094336"/>
    </source>
</evidence>
<reference evidence="3" key="1">
    <citation type="submission" date="2016-05" db="EMBL/GenBank/DDBJ databases">
        <title>Comparative genomics of biotechnologically important yeasts.</title>
        <authorList>
            <consortium name="DOE Joint Genome Institute"/>
            <person name="Riley R."/>
            <person name="Haridas S."/>
            <person name="Wolfe K.H."/>
            <person name="Lopes M.R."/>
            <person name="Hittinger C.T."/>
            <person name="Goker M."/>
            <person name="Salamov A."/>
            <person name="Wisecaver J."/>
            <person name="Long T.M."/>
            <person name="Aerts A.L."/>
            <person name="Barry K."/>
            <person name="Choi C."/>
            <person name="Clum A."/>
            <person name="Coughlan A.Y."/>
            <person name="Deshpande S."/>
            <person name="Douglass A.P."/>
            <person name="Hanson S.J."/>
            <person name="Klenk H.-P."/>
            <person name="Labutti K."/>
            <person name="Lapidus A."/>
            <person name="Lindquist E."/>
            <person name="Lipzen A."/>
            <person name="Meier-Kolthoff J.P."/>
            <person name="Ohm R.A."/>
            <person name="Otillar R.P."/>
            <person name="Pangilinan J."/>
            <person name="Peng Y."/>
            <person name="Rokas A."/>
            <person name="Rosa C.A."/>
            <person name="Scheuner C."/>
            <person name="Sibirny A.A."/>
            <person name="Slot J.C."/>
            <person name="Stielow J.B."/>
            <person name="Sun H."/>
            <person name="Kurtzman C.P."/>
            <person name="Blackwell M."/>
            <person name="Grigoriev I.V."/>
            <person name="Jeffries T.W."/>
        </authorList>
    </citation>
    <scope>NUCLEOTIDE SEQUENCE [LARGE SCALE GENOMIC DNA]</scope>
    <source>
        <strain evidence="3">NRRL Y-12698</strain>
    </source>
</reference>
<gene>
    <name evidence="2" type="ORF">BABINDRAFT_161978</name>
</gene>
<dbReference type="AlphaFoldDB" id="A0A1E3QPF8"/>
<dbReference type="RefSeq" id="XP_018984924.1">
    <property type="nucleotide sequence ID" value="XM_019129105.1"/>
</dbReference>
<name>A0A1E3QPF8_9ASCO</name>
<evidence type="ECO:0000256" key="1">
    <source>
        <dbReference type="SAM" id="MobiDB-lite"/>
    </source>
</evidence>
<dbReference type="OrthoDB" id="2100128at2759"/>
<sequence length="402" mass="45666">MHLLVHIVASESEAAQVSSTPTLCIRSWISLKCIPMSKYVPPQRRPKGNDPAQVMANARNTHSSTPEKYTPKPNVYVRPVEGDKLAARAWRFASSKAPESEDYGLISRGEDTRLQNSSKLRVEFFERVRAEFAKLCLKEAPSSVSDLESTSSAGLSESSSAPASGSSNAISYAISPVSADGNVKSMDWVLMSLRKLREALIHLETLDSFSVGVFLFSVRVSINVGHYQTYVPSINFLMKRYQDDRSVLTEMEFYEVTKYLILHYVHSTHDFMAALNVYTQHSKKDNLLRRDVALRRIMDSYFTDDYDSWFRGLASESDVNNYRLMRMGFDRMLTHFVLVVTKAYFTIPMAELVKMLHDTIAWRALMEFIKDRSGLSLVGVHWRVHGSNPELVTIKDRPLVKK</sequence>
<dbReference type="STRING" id="984486.A0A1E3QPF8"/>
<accession>A0A1E3QPF8</accession>
<feature type="compositionally biased region" description="Low complexity" evidence="1">
    <location>
        <begin position="149"/>
        <end position="167"/>
    </location>
</feature>
<feature type="region of interest" description="Disordered" evidence="1">
    <location>
        <begin position="146"/>
        <end position="167"/>
    </location>
</feature>
<dbReference type="GeneID" id="30146958"/>
<organism evidence="2 3">
    <name type="scientific">Babjeviella inositovora NRRL Y-12698</name>
    <dbReference type="NCBI Taxonomy" id="984486"/>
    <lineage>
        <taxon>Eukaryota</taxon>
        <taxon>Fungi</taxon>
        <taxon>Dikarya</taxon>
        <taxon>Ascomycota</taxon>
        <taxon>Saccharomycotina</taxon>
        <taxon>Pichiomycetes</taxon>
        <taxon>Serinales incertae sedis</taxon>
        <taxon>Babjeviella</taxon>
    </lineage>
</organism>